<dbReference type="SUPFAM" id="SSF53474">
    <property type="entry name" value="alpha/beta-Hydrolases"/>
    <property type="match status" value="1"/>
</dbReference>
<dbReference type="InterPro" id="IPR000073">
    <property type="entry name" value="AB_hydrolase_1"/>
</dbReference>
<accession>A0A7H8R9D5</accession>
<dbReference type="AlphaFoldDB" id="A0A7H8R9D5"/>
<name>A0A7H8R9D5_TALRU</name>
<dbReference type="KEGG" id="trg:TRUGW13939_10130"/>
<organism evidence="2 3">
    <name type="scientific">Talaromyces rugulosus</name>
    <name type="common">Penicillium rugulosum</name>
    <dbReference type="NCBI Taxonomy" id="121627"/>
    <lineage>
        <taxon>Eukaryota</taxon>
        <taxon>Fungi</taxon>
        <taxon>Dikarya</taxon>
        <taxon>Ascomycota</taxon>
        <taxon>Pezizomycotina</taxon>
        <taxon>Eurotiomycetes</taxon>
        <taxon>Eurotiomycetidae</taxon>
        <taxon>Eurotiales</taxon>
        <taxon>Trichocomaceae</taxon>
        <taxon>Talaromyces</taxon>
        <taxon>Talaromyces sect. Islandici</taxon>
    </lineage>
</organism>
<dbReference type="EMBL" id="CP055902">
    <property type="protein sequence ID" value="QKX62962.1"/>
    <property type="molecule type" value="Genomic_DNA"/>
</dbReference>
<dbReference type="Pfam" id="PF12697">
    <property type="entry name" value="Abhydrolase_6"/>
    <property type="match status" value="1"/>
</dbReference>
<gene>
    <name evidence="2" type="ORF">TRUGW13939_10130</name>
</gene>
<reference evidence="3" key="1">
    <citation type="submission" date="2020-06" db="EMBL/GenBank/DDBJ databases">
        <title>A chromosome-scale genome assembly of Talaromyces rugulosus W13939.</title>
        <authorList>
            <person name="Wang B."/>
            <person name="Guo L."/>
            <person name="Ye K."/>
            <person name="Wang L."/>
        </authorList>
    </citation>
    <scope>NUCLEOTIDE SEQUENCE [LARGE SCALE GENOMIC DNA]</scope>
    <source>
        <strain evidence="3">W13939</strain>
    </source>
</reference>
<dbReference type="PANTHER" id="PTHR37017">
    <property type="entry name" value="AB HYDROLASE-1 DOMAIN-CONTAINING PROTEIN-RELATED"/>
    <property type="match status" value="1"/>
</dbReference>
<feature type="domain" description="AB hydrolase-1" evidence="1">
    <location>
        <begin position="6"/>
        <end position="251"/>
    </location>
</feature>
<keyword evidence="3" id="KW-1185">Reference proteome</keyword>
<dbReference type="InterPro" id="IPR029058">
    <property type="entry name" value="AB_hydrolase_fold"/>
</dbReference>
<dbReference type="RefSeq" id="XP_035349136.1">
    <property type="nucleotide sequence ID" value="XM_035493243.1"/>
</dbReference>
<proteinExistence type="predicted"/>
<dbReference type="Gene3D" id="3.40.50.1820">
    <property type="entry name" value="alpha/beta hydrolase"/>
    <property type="match status" value="1"/>
</dbReference>
<evidence type="ECO:0000313" key="3">
    <source>
        <dbReference type="Proteomes" id="UP000509510"/>
    </source>
</evidence>
<dbReference type="Proteomes" id="UP000509510">
    <property type="component" value="Chromosome V"/>
</dbReference>
<dbReference type="OrthoDB" id="1263307at2759"/>
<dbReference type="PANTHER" id="PTHR37017:SF13">
    <property type="entry name" value="AB HYDROLASE-1 DOMAIN-CONTAINING PROTEIN"/>
    <property type="match status" value="1"/>
</dbReference>
<evidence type="ECO:0000313" key="2">
    <source>
        <dbReference type="EMBL" id="QKX62962.1"/>
    </source>
</evidence>
<dbReference type="InterPro" id="IPR052897">
    <property type="entry name" value="Sec-Metab_Biosynth_Hydrolase"/>
</dbReference>
<sequence>MSKPSILFIPGSYTLLSVFQPLFDAVSREGYEIKGIHLPTVGPSSRQGRDTPGPSMYDDAAVIAQEAERLADQGKDVILMGHSYAGVPMSQSVKGLGKEQRKAQGKQGGIVRLAYIACLVPAIGRSAGSLLSGLPDEKRPRISIDQNGWTSIDDPVVTAGLICQKLTFKEGETLVRGFAKHSAQSFGNELTYAGYNDVAVSYLLCEEDLAGPPGFQRDMIAMIEEASGQKVDVTGIKADHFPILTAEKETIEWVLNIVENYSRTNNPG</sequence>
<evidence type="ECO:0000259" key="1">
    <source>
        <dbReference type="Pfam" id="PF12697"/>
    </source>
</evidence>
<dbReference type="GeneID" id="55997611"/>
<protein>
    <recommendedName>
        <fullName evidence="1">AB hydrolase-1 domain-containing protein</fullName>
    </recommendedName>
</protein>